<name>A0ABR8R8X8_9BACI</name>
<protein>
    <recommendedName>
        <fullName evidence="3">DUF2188 domain-containing protein</fullName>
    </recommendedName>
</protein>
<keyword evidence="2" id="KW-1185">Reference proteome</keyword>
<dbReference type="EMBL" id="JACSQO010000003">
    <property type="protein sequence ID" value="MBD7944266.1"/>
    <property type="molecule type" value="Genomic_DNA"/>
</dbReference>
<gene>
    <name evidence="1" type="ORF">H9650_09055</name>
</gene>
<evidence type="ECO:0008006" key="3">
    <source>
        <dbReference type="Google" id="ProtNLM"/>
    </source>
</evidence>
<evidence type="ECO:0000313" key="2">
    <source>
        <dbReference type="Proteomes" id="UP000640786"/>
    </source>
</evidence>
<reference evidence="1 2" key="1">
    <citation type="submission" date="2020-08" db="EMBL/GenBank/DDBJ databases">
        <title>A Genomic Blueprint of the Chicken Gut Microbiome.</title>
        <authorList>
            <person name="Gilroy R."/>
            <person name="Ravi A."/>
            <person name="Getino M."/>
            <person name="Pursley I."/>
            <person name="Horton D.L."/>
            <person name="Alikhan N.-F."/>
            <person name="Baker D."/>
            <person name="Gharbi K."/>
            <person name="Hall N."/>
            <person name="Watson M."/>
            <person name="Adriaenssens E.M."/>
            <person name="Foster-Nyarko E."/>
            <person name="Jarju S."/>
            <person name="Secka A."/>
            <person name="Antonio M."/>
            <person name="Oren A."/>
            <person name="Chaudhuri R."/>
            <person name="La Ragione R.M."/>
            <person name="Hildebrand F."/>
            <person name="Pallen M.J."/>
        </authorList>
    </citation>
    <scope>NUCLEOTIDE SEQUENCE [LARGE SCALE GENOMIC DNA]</scope>
    <source>
        <strain evidence="1 2">Sa2BUA9</strain>
    </source>
</reference>
<dbReference type="RefSeq" id="WP_151111588.1">
    <property type="nucleotide sequence ID" value="NZ_JACSQO010000003.1"/>
</dbReference>
<accession>A0ABR8R8X8</accession>
<evidence type="ECO:0000313" key="1">
    <source>
        <dbReference type="EMBL" id="MBD7944266.1"/>
    </source>
</evidence>
<proteinExistence type="predicted"/>
<comment type="caution">
    <text evidence="1">The sequence shown here is derived from an EMBL/GenBank/DDBJ whole genome shotgun (WGS) entry which is preliminary data.</text>
</comment>
<dbReference type="Proteomes" id="UP000640786">
    <property type="component" value="Unassembled WGS sequence"/>
</dbReference>
<sequence length="121" mass="13627">MPWSKNDYPDSMKNLEPDVREKAIEIANALLRDDTDEGRAIAIATAQARKAVNGDDSGRPRYEVKAREDDWVLLKDGGERAIFSEDTKEALLEKAKPYVNDHNGILAIYQEDGDLDSTLYE</sequence>
<organism evidence="1 2">
    <name type="scientific">Psychrobacillus faecigallinarum</name>
    <dbReference type="NCBI Taxonomy" id="2762235"/>
    <lineage>
        <taxon>Bacteria</taxon>
        <taxon>Bacillati</taxon>
        <taxon>Bacillota</taxon>
        <taxon>Bacilli</taxon>
        <taxon>Bacillales</taxon>
        <taxon>Bacillaceae</taxon>
        <taxon>Psychrobacillus</taxon>
    </lineage>
</organism>